<evidence type="ECO:0000256" key="11">
    <source>
        <dbReference type="ARBA" id="ARBA00023284"/>
    </source>
</evidence>
<dbReference type="InterPro" id="IPR012999">
    <property type="entry name" value="Pyr_OxRdtase_I_AS"/>
</dbReference>
<dbReference type="Proteomes" id="UP000295707">
    <property type="component" value="Unassembled WGS sequence"/>
</dbReference>
<evidence type="ECO:0000256" key="2">
    <source>
        <dbReference type="ARBA" id="ARBA00007532"/>
    </source>
</evidence>
<reference evidence="19 20" key="1">
    <citation type="submission" date="2019-03" db="EMBL/GenBank/DDBJ databases">
        <title>Genomic Encyclopedia of Type Strains, Phase IV (KMG-IV): sequencing the most valuable type-strain genomes for metagenomic binning, comparative biology and taxonomic classification.</title>
        <authorList>
            <person name="Goeker M."/>
        </authorList>
    </citation>
    <scope>NUCLEOTIDE SEQUENCE [LARGE SCALE GENOMIC DNA]</scope>
    <source>
        <strain evidence="19 20">DSM 19610</strain>
    </source>
</reference>
<feature type="binding site" evidence="14">
    <location>
        <begin position="325"/>
        <end position="328"/>
    </location>
    <ligand>
        <name>FAD</name>
        <dbReference type="ChEBI" id="CHEBI:57692"/>
    </ligand>
</feature>
<keyword evidence="10" id="KW-1015">Disulfide bond</keyword>
<evidence type="ECO:0000256" key="13">
    <source>
        <dbReference type="PIRSR" id="PIRSR000350-2"/>
    </source>
</evidence>
<dbReference type="EMBL" id="SMFX01000001">
    <property type="protein sequence ID" value="TCK17958.1"/>
    <property type="molecule type" value="Genomic_DNA"/>
</dbReference>
<dbReference type="InterPro" id="IPR036188">
    <property type="entry name" value="FAD/NAD-bd_sf"/>
</dbReference>
<dbReference type="Gene3D" id="3.50.50.60">
    <property type="entry name" value="FAD/NAD(P)-binding domain"/>
    <property type="match status" value="2"/>
</dbReference>
<feature type="binding site" evidence="14">
    <location>
        <position position="211"/>
    </location>
    <ligand>
        <name>NAD(+)</name>
        <dbReference type="ChEBI" id="CHEBI:57540"/>
    </ligand>
</feature>
<keyword evidence="6 16" id="KW-0285">Flavoprotein</keyword>
<dbReference type="PRINTS" id="PR00411">
    <property type="entry name" value="PNDRDTASEI"/>
</dbReference>
<keyword evidence="20" id="KW-1185">Reference proteome</keyword>
<keyword evidence="9 14" id="KW-0520">NAD</keyword>
<dbReference type="Gene3D" id="3.30.390.30">
    <property type="match status" value="1"/>
</dbReference>
<dbReference type="AlphaFoldDB" id="A0A4R1H9I8"/>
<dbReference type="SUPFAM" id="SSF51905">
    <property type="entry name" value="FAD/NAD(P)-binding domain"/>
    <property type="match status" value="1"/>
</dbReference>
<dbReference type="InterPro" id="IPR023753">
    <property type="entry name" value="FAD/NAD-binding_dom"/>
</dbReference>
<comment type="caution">
    <text evidence="19">The sequence shown here is derived from an EMBL/GenBank/DDBJ whole genome shotgun (WGS) entry which is preliminary data.</text>
</comment>
<dbReference type="InterPro" id="IPR004099">
    <property type="entry name" value="Pyr_nucl-diS_OxRdtase_dimer"/>
</dbReference>
<feature type="domain" description="Pyridine nucleotide-disulphide oxidoreductase dimerisation" evidence="17">
    <location>
        <begin position="353"/>
        <end position="462"/>
    </location>
</feature>
<evidence type="ECO:0000256" key="8">
    <source>
        <dbReference type="ARBA" id="ARBA00023002"/>
    </source>
</evidence>
<sequence>MSNEYQVIVVGAGPAGYVAAIRCAQLGLKTACIDDWTDTDGKPALGGTCLNVGCIPSKALLESSEQYAHARQGLDAHGINVTGVSLDLDVMMQRKQQVVHELTQGIAQLFRANGVTHIQGRAQLGADREVLVRQGEDEISLRAGHIILAPGSSPVQLPGITHDGKYIVDSSDALAFDNVPARLGIIGAGVIGLELGSVWKRLGSEQVVLLEAQDSFLPVADEQVATQALRSFTGQGLDIRLGSRVTACAVKNDKVELEYQDADGEHSMQFDRLVVAVGRHPNTENLASDESGLLFDEWGFIHVDERCSTNLPGVWAIGDAVRGPMLAHKGSEEGLMVAEQISGQVGHIDYNTIPSVIYTLPEIAWVGQTEQALRALGVAYRSGLFPFAANGRARAMGHTEGFIKLLADEKTDRLLGVHAIGAQASELVAEAVITMQLGGSAEDIALMVFAHPTLSESFHEAALALHGRALHIAPVRGRKQKKS</sequence>
<dbReference type="OrthoDB" id="9800167at2"/>
<keyword evidence="5" id="KW-0963">Cytoplasm</keyword>
<evidence type="ECO:0000256" key="1">
    <source>
        <dbReference type="ARBA" id="ARBA00004496"/>
    </source>
</evidence>
<evidence type="ECO:0000256" key="5">
    <source>
        <dbReference type="ARBA" id="ARBA00022490"/>
    </source>
</evidence>
<comment type="similarity">
    <text evidence="2 16">Belongs to the class-I pyridine nucleotide-disulfide oxidoreductase family.</text>
</comment>
<evidence type="ECO:0000256" key="9">
    <source>
        <dbReference type="ARBA" id="ARBA00023027"/>
    </source>
</evidence>
<dbReference type="NCBIfam" id="TIGR01350">
    <property type="entry name" value="lipoamide_DH"/>
    <property type="match status" value="1"/>
</dbReference>
<dbReference type="EC" id="1.8.1.4" evidence="3 16"/>
<feature type="binding site" evidence="14">
    <location>
        <begin position="187"/>
        <end position="194"/>
    </location>
    <ligand>
        <name>NAD(+)</name>
        <dbReference type="ChEBI" id="CHEBI:57540"/>
    </ligand>
</feature>
<dbReference type="PANTHER" id="PTHR22912">
    <property type="entry name" value="DISULFIDE OXIDOREDUCTASE"/>
    <property type="match status" value="1"/>
</dbReference>
<proteinExistence type="inferred from homology"/>
<evidence type="ECO:0000256" key="3">
    <source>
        <dbReference type="ARBA" id="ARBA00012608"/>
    </source>
</evidence>
<evidence type="ECO:0000256" key="6">
    <source>
        <dbReference type="ARBA" id="ARBA00022630"/>
    </source>
</evidence>
<dbReference type="InterPro" id="IPR050151">
    <property type="entry name" value="Class-I_Pyr_Nuc-Dis_Oxidored"/>
</dbReference>
<name>A0A4R1H9I8_9GAMM</name>
<feature type="disulfide bond" description="Redox-active" evidence="15">
    <location>
        <begin position="49"/>
        <end position="54"/>
    </location>
</feature>
<accession>A0A4R1H9I8</accession>
<comment type="miscellaneous">
    <text evidence="16">The active site is a redox-active disulfide bond.</text>
</comment>
<evidence type="ECO:0000256" key="15">
    <source>
        <dbReference type="PIRSR" id="PIRSR000350-4"/>
    </source>
</evidence>
<dbReference type="RefSeq" id="WP_132971792.1">
    <property type="nucleotide sequence ID" value="NZ_SMFX01000001.1"/>
</dbReference>
<organism evidence="19 20">
    <name type="scientific">Thiogranum longum</name>
    <dbReference type="NCBI Taxonomy" id="1537524"/>
    <lineage>
        <taxon>Bacteria</taxon>
        <taxon>Pseudomonadati</taxon>
        <taxon>Pseudomonadota</taxon>
        <taxon>Gammaproteobacteria</taxon>
        <taxon>Chromatiales</taxon>
        <taxon>Ectothiorhodospiraceae</taxon>
        <taxon>Thiogranum</taxon>
    </lineage>
</organism>
<evidence type="ECO:0000259" key="17">
    <source>
        <dbReference type="Pfam" id="PF02852"/>
    </source>
</evidence>
<evidence type="ECO:0000256" key="10">
    <source>
        <dbReference type="ARBA" id="ARBA00023157"/>
    </source>
</evidence>
<feature type="binding site" evidence="14">
    <location>
        <position position="319"/>
    </location>
    <ligand>
        <name>FAD</name>
        <dbReference type="ChEBI" id="CHEBI:57692"/>
    </ligand>
</feature>
<dbReference type="GO" id="GO:0004148">
    <property type="term" value="F:dihydrolipoyl dehydrogenase (NADH) activity"/>
    <property type="evidence" value="ECO:0007669"/>
    <property type="project" value="UniProtKB-EC"/>
</dbReference>
<dbReference type="InterPro" id="IPR001100">
    <property type="entry name" value="Pyr_nuc-diS_OxRdtase"/>
</dbReference>
<dbReference type="InterPro" id="IPR006258">
    <property type="entry name" value="Lipoamide_DH"/>
</dbReference>
<feature type="binding site" evidence="14">
    <location>
        <position position="278"/>
    </location>
    <ligand>
        <name>NAD(+)</name>
        <dbReference type="ChEBI" id="CHEBI:57540"/>
    </ligand>
</feature>
<evidence type="ECO:0000259" key="18">
    <source>
        <dbReference type="Pfam" id="PF07992"/>
    </source>
</evidence>
<keyword evidence="14" id="KW-0547">Nucleotide-binding</keyword>
<dbReference type="Pfam" id="PF02852">
    <property type="entry name" value="Pyr_redox_dim"/>
    <property type="match status" value="1"/>
</dbReference>
<dbReference type="PROSITE" id="PS00076">
    <property type="entry name" value="PYRIDINE_REDOX_1"/>
    <property type="match status" value="1"/>
</dbReference>
<dbReference type="SUPFAM" id="SSF55424">
    <property type="entry name" value="FAD/NAD-linked reductases, dimerisation (C-terminal) domain"/>
    <property type="match status" value="1"/>
</dbReference>
<evidence type="ECO:0000313" key="20">
    <source>
        <dbReference type="Proteomes" id="UP000295707"/>
    </source>
</evidence>
<evidence type="ECO:0000256" key="16">
    <source>
        <dbReference type="RuleBase" id="RU003692"/>
    </source>
</evidence>
<dbReference type="PIRSF" id="PIRSF000350">
    <property type="entry name" value="Mercury_reductase_MerA"/>
    <property type="match status" value="1"/>
</dbReference>
<protein>
    <recommendedName>
        <fullName evidence="4 16">Dihydrolipoyl dehydrogenase</fullName>
        <ecNumber evidence="3 16">1.8.1.4</ecNumber>
    </recommendedName>
</protein>
<dbReference type="PANTHER" id="PTHR22912:SF224">
    <property type="entry name" value="DIHYDROLIPOYL DEHYDROGENASE"/>
    <property type="match status" value="1"/>
</dbReference>
<dbReference type="InterPro" id="IPR016156">
    <property type="entry name" value="FAD/NAD-linked_Rdtase_dimer_sf"/>
</dbReference>
<dbReference type="Pfam" id="PF07992">
    <property type="entry name" value="Pyr_redox_2"/>
    <property type="match status" value="1"/>
</dbReference>
<dbReference type="PRINTS" id="PR00368">
    <property type="entry name" value="FADPNR"/>
</dbReference>
<evidence type="ECO:0000256" key="4">
    <source>
        <dbReference type="ARBA" id="ARBA00016961"/>
    </source>
</evidence>
<dbReference type="GO" id="GO:0005737">
    <property type="term" value="C:cytoplasm"/>
    <property type="evidence" value="ECO:0007669"/>
    <property type="project" value="UniProtKB-SubCell"/>
</dbReference>
<evidence type="ECO:0000256" key="7">
    <source>
        <dbReference type="ARBA" id="ARBA00022827"/>
    </source>
</evidence>
<gene>
    <name evidence="19" type="ORF">DFR30_1212</name>
</gene>
<comment type="subcellular location">
    <subcellularLocation>
        <location evidence="1">Cytoplasm</location>
    </subcellularLocation>
</comment>
<keyword evidence="7 14" id="KW-0274">FAD</keyword>
<evidence type="ECO:0000256" key="14">
    <source>
        <dbReference type="PIRSR" id="PIRSR000350-3"/>
    </source>
</evidence>
<evidence type="ECO:0000313" key="19">
    <source>
        <dbReference type="EMBL" id="TCK17958.1"/>
    </source>
</evidence>
<evidence type="ECO:0000256" key="12">
    <source>
        <dbReference type="ARBA" id="ARBA00049187"/>
    </source>
</evidence>
<dbReference type="FunFam" id="3.30.390.30:FF:000001">
    <property type="entry name" value="Dihydrolipoyl dehydrogenase"/>
    <property type="match status" value="1"/>
</dbReference>
<comment type="catalytic activity">
    <reaction evidence="12 16">
        <text>N(6)-[(R)-dihydrolipoyl]-L-lysyl-[protein] + NAD(+) = N(6)-[(R)-lipoyl]-L-lysyl-[protein] + NADH + H(+)</text>
        <dbReference type="Rhea" id="RHEA:15045"/>
        <dbReference type="Rhea" id="RHEA-COMP:10474"/>
        <dbReference type="Rhea" id="RHEA-COMP:10475"/>
        <dbReference type="ChEBI" id="CHEBI:15378"/>
        <dbReference type="ChEBI" id="CHEBI:57540"/>
        <dbReference type="ChEBI" id="CHEBI:57945"/>
        <dbReference type="ChEBI" id="CHEBI:83099"/>
        <dbReference type="ChEBI" id="CHEBI:83100"/>
        <dbReference type="EC" id="1.8.1.4"/>
    </reaction>
</comment>
<keyword evidence="8 16" id="KW-0560">Oxidoreductase</keyword>
<feature type="domain" description="FAD/NAD(P)-binding" evidence="18">
    <location>
        <begin position="5"/>
        <end position="334"/>
    </location>
</feature>
<dbReference type="GO" id="GO:0006103">
    <property type="term" value="P:2-oxoglutarate metabolic process"/>
    <property type="evidence" value="ECO:0007669"/>
    <property type="project" value="TreeGrafter"/>
</dbReference>
<dbReference type="GO" id="GO:0050660">
    <property type="term" value="F:flavin adenine dinucleotide binding"/>
    <property type="evidence" value="ECO:0007669"/>
    <property type="project" value="InterPro"/>
</dbReference>
<feature type="binding site" evidence="14">
    <location>
        <position position="58"/>
    </location>
    <ligand>
        <name>FAD</name>
        <dbReference type="ChEBI" id="CHEBI:57692"/>
    </ligand>
</feature>
<comment type="cofactor">
    <cofactor evidence="14 16">
        <name>FAD</name>
        <dbReference type="ChEBI" id="CHEBI:57692"/>
    </cofactor>
    <text evidence="14 16">Binds 1 FAD per subunit.</text>
</comment>
<keyword evidence="11 16" id="KW-0676">Redox-active center</keyword>
<feature type="active site" description="Proton acceptor" evidence="13">
    <location>
        <position position="451"/>
    </location>
</feature>